<evidence type="ECO:0000313" key="9">
    <source>
        <dbReference type="EMBL" id="PZZ63245.1"/>
    </source>
</evidence>
<reference evidence="2 27" key="5">
    <citation type="journal article" date="2018" name="Genome Biol.">
        <title>SKESA: strategic k-mer extension for scrupulous assemblies.</title>
        <authorList>
            <person name="Souvorov A."/>
            <person name="Agarwala R."/>
            <person name="Lipman D.J."/>
        </authorList>
    </citation>
    <scope>NUCLEOTIDE SEQUENCE [LARGE SCALE GENOMIC DNA]</scope>
    <source>
        <strain evidence="2">C0382</strain>
    </source>
</reference>
<evidence type="ECO:0000313" key="28">
    <source>
        <dbReference type="Proteomes" id="UP001247581"/>
    </source>
</evidence>
<evidence type="ECO:0000313" key="3">
    <source>
        <dbReference type="EMBL" id="KNF60108.1"/>
    </source>
</evidence>
<dbReference type="EMBL" id="JANIDP010000093">
    <property type="protein sequence ID" value="MDR6048494.1"/>
    <property type="molecule type" value="Genomic_DNA"/>
</dbReference>
<accession>A0A0A6R8D9</accession>
<dbReference type="EMBL" id="WOET01000059">
    <property type="protein sequence ID" value="MUM75836.1"/>
    <property type="molecule type" value="Genomic_DNA"/>
</dbReference>
<reference evidence="19 20" key="7">
    <citation type="submission" date="2018-06" db="EMBL/GenBank/DDBJ databases">
        <authorList>
            <consortium name="Pathogen Informatics"/>
            <person name="Doyle S."/>
        </authorList>
    </citation>
    <scope>NUCLEOTIDE SEQUENCE [LARGE SCALE GENOMIC DNA]</scope>
    <source>
        <strain evidence="14 20">NCTC8603</strain>
        <strain evidence="15 19">NCTC8960</strain>
    </source>
</reference>
<reference evidence="3 16" key="1">
    <citation type="submission" date="2015-07" db="EMBL/GenBank/DDBJ databases">
        <title>Genome sequences of 64 non-O157:H7 Shiga toxin-producing Escherichia coli strains.</title>
        <authorList>
            <person name="Gonzalez-Escalona N."/>
            <person name="Toro M."/>
            <person name="Timme R."/>
            <person name="Payne J."/>
        </authorList>
    </citation>
    <scope>NUCLEOTIDE SEQUENCE [LARGE SCALE GENOMIC DNA]</scope>
    <source>
        <strain evidence="3 16">CFSAN026843</strain>
    </source>
</reference>
<proteinExistence type="predicted"/>
<evidence type="ECO:0000313" key="5">
    <source>
        <dbReference type="EMBL" id="MGE15528.1"/>
    </source>
</evidence>
<evidence type="ECO:0000313" key="14">
    <source>
        <dbReference type="EMBL" id="STK94386.1"/>
    </source>
</evidence>
<reference evidence="6 26" key="10">
    <citation type="submission" date="2019-11" db="EMBL/GenBank/DDBJ databases">
        <title>Whole genome sequence analysis of environmental Escherichia coli from the feces of straw-necked ibis (Threskiornis spinicollis) nesting on inland wetlands.</title>
        <authorList>
            <person name="Wyrsch E.R."/>
            <person name="Roy Chowdhury P."/>
            <person name="Wallis L."/>
            <person name="Cummins M.L."/>
            <person name="Zingali T."/>
            <person name="Brandis K.J."/>
            <person name="Djordjevic S.P."/>
        </authorList>
    </citation>
    <scope>NUCLEOTIDE SEQUENCE [LARGE SCALE GENOMIC DNA]</scope>
    <source>
        <strain evidence="6 26">IBS12</strain>
    </source>
</reference>
<dbReference type="Proteomes" id="UP000255057">
    <property type="component" value="Unassembled WGS sequence"/>
</dbReference>
<dbReference type="Proteomes" id="UP001247581">
    <property type="component" value="Unassembled WGS sequence"/>
</dbReference>
<dbReference type="Pfam" id="PF01381">
    <property type="entry name" value="HTH_3"/>
    <property type="match status" value="1"/>
</dbReference>
<gene>
    <name evidence="15" type="primary">cI_1</name>
    <name evidence="14" type="synonym">cI</name>
    <name evidence="8" type="ORF">BK383_21710</name>
    <name evidence="13" type="ORF">CIG67_08375</name>
    <name evidence="11" type="ORF">D3C88_05220</name>
    <name evidence="5" type="ORF">D9D43_18470</name>
    <name evidence="9" type="ORF">DIV22_21590</name>
    <name evidence="12" type="ORF">EIA08_26840</name>
    <name evidence="7" type="ORF">G3W53_24965</name>
    <name evidence="6" type="ORF">GNZ05_27390</name>
    <name evidence="2" type="ORF">HIE29_003522</name>
    <name evidence="10" type="ORF">JNP96_01665</name>
    <name evidence="14" type="ORF">NCTC8603_04165</name>
    <name evidence="15" type="ORF">NCTC8960_02247</name>
    <name evidence="4" type="ORF">NQD80_22330</name>
    <name evidence="3" type="ORF">WR15_27455</name>
</gene>
<sequence length="217" mass="24167">MMNMSDRIRQRRKELNLTQQALADLTGVNRVTVTGWEKDDYQPNGANLQALANALKCDPLWLVSGKGSPEPKINLKPEIFAVKKVPLISWVQAGSWTMTEPGVRKEDAEEWVYTTALVSEMAFALRVRGDSMTNPLGSPSIPEGSIVIVEPDIIDTECINGKIVVAHINGGQEATLKKFVEDWPNRYLVPLNPNYKTIECGENCRIVGLVKQVIMDF</sequence>
<reference evidence="12 21" key="9">
    <citation type="submission" date="2018-11" db="EMBL/GenBank/DDBJ databases">
        <title>Enterobacteriaceae from Patient.</title>
        <authorList>
            <person name="Shen C."/>
            <person name="Yang Y."/>
            <person name="Tian G."/>
        </authorList>
    </citation>
    <scope>NUCLEOTIDE SEQUENCE [LARGE SCALE GENOMIC DNA]</scope>
    <source>
        <strain evidence="12 21">GBGD28</strain>
    </source>
</reference>
<evidence type="ECO:0000313" key="2">
    <source>
        <dbReference type="EMBL" id="HAH7770054.1"/>
    </source>
</evidence>
<reference evidence="2" key="11">
    <citation type="submission" date="2020-01" db="EMBL/GenBank/DDBJ databases">
        <authorList>
            <consortium name="NCBI Pathogen Detection Project"/>
        </authorList>
    </citation>
    <scope>NUCLEOTIDE SEQUENCE</scope>
    <source>
        <strain evidence="2">C0382</strain>
    </source>
</reference>
<reference evidence="13 24" key="3">
    <citation type="submission" date="2017-08" db="EMBL/GenBank/DDBJ databases">
        <title>Sequencing of Escherichia coli CCPM 6219.</title>
        <authorList>
            <person name="Liu S.-L."/>
            <person name="Zhou Y.-J."/>
            <person name="Zhao M.-F."/>
        </authorList>
    </citation>
    <scope>NUCLEOTIDE SEQUENCE [LARGE SCALE GENOMIC DNA]</scope>
    <source>
        <strain evidence="13 24">CCPM 6219</strain>
    </source>
</reference>
<evidence type="ECO:0000313" key="22">
    <source>
        <dbReference type="Proteomes" id="UP000272336"/>
    </source>
</evidence>
<dbReference type="SMART" id="SM00530">
    <property type="entry name" value="HTH_XRE"/>
    <property type="match status" value="1"/>
</dbReference>
<protein>
    <submittedName>
        <fullName evidence="7">Helix-turn-helix domain-containing protein</fullName>
    </submittedName>
    <submittedName>
        <fullName evidence="3 8">Repressor</fullName>
    </submittedName>
    <submittedName>
        <fullName evidence="14 15">Phage repressor protein</fullName>
    </submittedName>
</protein>
<reference evidence="4 28" key="14">
    <citation type="submission" date="2022-07" db="EMBL/GenBank/DDBJ databases">
        <title>The wastewater resistome of Residential Aged Care Facilities indicates a role of antimicrobial stewardship in reducing resistance.</title>
        <authorList>
            <person name="Sapula S."/>
            <person name="Hart B.J."/>
            <person name="Henrietta V."/>
            <person name="Amsalu A."/>
            <person name="Jon W."/>
            <person name="Siderius N."/>
            <person name="Nguyen L."/>
            <person name="Turnidge J."/>
            <person name="Gerber C."/>
        </authorList>
    </citation>
    <scope>NUCLEOTIDE SEQUENCE [LARGE SCALE GENOMIC DNA]</scope>
    <source>
        <strain evidence="4 28">ECA685</strain>
    </source>
</reference>
<dbReference type="Proteomes" id="UP000248865">
    <property type="component" value="Unassembled WGS sequence"/>
</dbReference>
<dbReference type="Pfam" id="PF00717">
    <property type="entry name" value="Peptidase_S24"/>
    <property type="match status" value="1"/>
</dbReference>
<dbReference type="EMBL" id="NPIM01000110">
    <property type="protein sequence ID" value="RVE14455.1"/>
    <property type="molecule type" value="Genomic_DNA"/>
</dbReference>
<dbReference type="Proteomes" id="UP000843571">
    <property type="component" value="Unassembled WGS sequence"/>
</dbReference>
<dbReference type="EMBL" id="JAAGYP010000077">
    <property type="protein sequence ID" value="NEN73270.1"/>
    <property type="molecule type" value="Genomic_DNA"/>
</dbReference>
<reference evidence="10" key="13">
    <citation type="submission" date="2021-02" db="EMBL/GenBank/DDBJ databases">
        <title>Co-localization of colistin and carbapenem -resistance genes on a novel transferable IncHI2 plasmid in Escherichia coli from chicken-origin.</title>
        <authorList>
            <person name="Hoffmann M."/>
            <person name="Balkey M."/>
            <person name="Ronco T."/>
            <person name="Hendriksen R.S."/>
        </authorList>
    </citation>
    <scope>NUCLEOTIDE SEQUENCE</scope>
    <source>
        <strain evidence="10">CFSAN083829</strain>
    </source>
</reference>
<dbReference type="GeneID" id="75169517"/>
<evidence type="ECO:0000313" key="17">
    <source>
        <dbReference type="Proteomes" id="UP000184277"/>
    </source>
</evidence>
<dbReference type="SUPFAM" id="SSF47413">
    <property type="entry name" value="lambda repressor-like DNA-binding domains"/>
    <property type="match status" value="1"/>
</dbReference>
<dbReference type="Proteomes" id="UP000284508">
    <property type="component" value="Unassembled WGS sequence"/>
</dbReference>
<evidence type="ECO:0000313" key="21">
    <source>
        <dbReference type="Proteomes" id="UP000271008"/>
    </source>
</evidence>
<reference evidence="8 17" key="2">
    <citation type="submission" date="2016-10" db="EMBL/GenBank/DDBJ databases">
        <title>Comprehensive resistome analysis reveals the prevalence of NDM and MCR-1 in Chinese poultry production.</title>
        <authorList>
            <person name="Wang Y."/>
            <person name="Zhang R."/>
            <person name="Li J."/>
            <person name="Wu Z."/>
            <person name="Wenjuan Y."/>
            <person name="Schwarz S."/>
            <person name="Tyrrell J."/>
            <person name="Zheng Y."/>
            <person name="Wang S."/>
            <person name="Shen Z."/>
            <person name="Liu Z."/>
            <person name="Lei L."/>
            <person name="Li M."/>
            <person name="Zhang Q."/>
            <person name="Wu C."/>
            <person name="Zhang Q."/>
            <person name="Wu Y."/>
            <person name="Walsh T."/>
            <person name="Shen J."/>
        </authorList>
    </citation>
    <scope>NUCLEOTIDE SEQUENCE [LARGE SCALE GENOMIC DNA]</scope>
    <source>
        <strain evidence="8 17">570</strain>
    </source>
</reference>
<reference evidence="9 18" key="6">
    <citation type="submission" date="2018-05" db="EMBL/GenBank/DDBJ databases">
        <title>Genomic sequencing of EHEC O26 New European Clone.</title>
        <authorList>
            <person name="Karnisova L."/>
            <person name="Nunvar J."/>
            <person name="Marejkova M."/>
            <person name="Mellmann A."/>
            <person name="Drevinek P."/>
            <person name="Blahova K."/>
            <person name="Bielaszewska M."/>
        </authorList>
    </citation>
    <scope>NUCLEOTIDE SEQUENCE [LARGE SCALE GENOMIC DNA]</scope>
    <source>
        <strain evidence="9 18">14-391</strain>
    </source>
</reference>
<dbReference type="Proteomes" id="UP000184277">
    <property type="component" value="Unassembled WGS sequence"/>
</dbReference>
<dbReference type="InterPro" id="IPR039418">
    <property type="entry name" value="LexA-like"/>
</dbReference>
<dbReference type="EMBL" id="UGFO01000006">
    <property type="protein sequence ID" value="STN12009.1"/>
    <property type="molecule type" value="Genomic_DNA"/>
</dbReference>
<evidence type="ECO:0000313" key="27">
    <source>
        <dbReference type="Proteomes" id="UP000843571"/>
    </source>
</evidence>
<dbReference type="InterPro" id="IPR036286">
    <property type="entry name" value="LexA/Signal_pep-like_sf"/>
</dbReference>
<dbReference type="Proteomes" id="UP000271008">
    <property type="component" value="Unassembled WGS sequence"/>
</dbReference>
<evidence type="ECO:0000313" key="13">
    <source>
        <dbReference type="EMBL" id="RVE14455.1"/>
    </source>
</evidence>
<dbReference type="Gene3D" id="1.10.260.40">
    <property type="entry name" value="lambda repressor-like DNA-binding domains"/>
    <property type="match status" value="1"/>
</dbReference>
<dbReference type="EMBL" id="QXHA01000297">
    <property type="protein sequence ID" value="RIB42964.1"/>
    <property type="molecule type" value="Genomic_DNA"/>
</dbReference>
<dbReference type="EMBL" id="DABCJL010000008">
    <property type="protein sequence ID" value="HAH7770054.1"/>
    <property type="molecule type" value="Genomic_DNA"/>
</dbReference>
<dbReference type="PROSITE" id="PS50943">
    <property type="entry name" value="HTH_CROC1"/>
    <property type="match status" value="1"/>
</dbReference>
<dbReference type="PANTHER" id="PTHR33516">
    <property type="entry name" value="LEXA REPRESSOR"/>
    <property type="match status" value="1"/>
</dbReference>
<evidence type="ECO:0000313" key="15">
    <source>
        <dbReference type="EMBL" id="STN12009.1"/>
    </source>
</evidence>
<dbReference type="Proteomes" id="UP000272336">
    <property type="component" value="Unassembled WGS sequence"/>
</dbReference>
<evidence type="ECO:0000313" key="23">
    <source>
        <dbReference type="Proteomes" id="UP000284508"/>
    </source>
</evidence>
<dbReference type="Proteomes" id="UP000471360">
    <property type="component" value="Unassembled WGS sequence"/>
</dbReference>
<dbReference type="GO" id="GO:0003677">
    <property type="term" value="F:DNA binding"/>
    <property type="evidence" value="ECO:0007669"/>
    <property type="project" value="InterPro"/>
</dbReference>
<dbReference type="Proteomes" id="UP000037564">
    <property type="component" value="Unassembled WGS sequence"/>
</dbReference>
<dbReference type="Proteomes" id="UP000288459">
    <property type="component" value="Unassembled WGS sequence"/>
</dbReference>
<dbReference type="EMBL" id="RQTU01000087">
    <property type="protein sequence ID" value="RRD69686.1"/>
    <property type="molecule type" value="Genomic_DNA"/>
</dbReference>
<dbReference type="RefSeq" id="WP_000981537.1">
    <property type="nucleotide sequence ID" value="NZ_AP022098.1"/>
</dbReference>
<dbReference type="EMBL" id="UGEE01000003">
    <property type="protein sequence ID" value="STK94386.1"/>
    <property type="molecule type" value="Genomic_DNA"/>
</dbReference>
<reference evidence="11 23" key="4">
    <citation type="journal article" date="2018" name="BMC Microbiol.">
        <title>Genome sequencing of strains of the most prevalent clonal group of O1:K1:H7 Escherichia coli that causes neonatal meningitis in France.</title>
        <authorList>
            <person name="Geslain G."/>
            <person name="Birgy A."/>
            <person name="Adiba S."/>
            <person name="Magnan M."/>
            <person name="Courroux C."/>
            <person name="Levy C."/>
            <person name="Cohen R."/>
            <person name="Bidet P."/>
            <person name="Bonacorsi S."/>
        </authorList>
    </citation>
    <scope>NUCLEOTIDE SEQUENCE [LARGE SCALE GENOMIC DNA]</scope>
    <source>
        <strain evidence="11 23">S308</strain>
    </source>
</reference>
<feature type="domain" description="HTH cro/C1-type" evidence="1">
    <location>
        <begin position="8"/>
        <end position="62"/>
    </location>
</feature>
<evidence type="ECO:0000313" key="25">
    <source>
        <dbReference type="Proteomes" id="UP000471360"/>
    </source>
</evidence>
<evidence type="ECO:0000313" key="18">
    <source>
        <dbReference type="Proteomes" id="UP000248865"/>
    </source>
</evidence>
<dbReference type="CDD" id="cd06529">
    <property type="entry name" value="S24_LexA-like"/>
    <property type="match status" value="1"/>
</dbReference>
<dbReference type="EMBL" id="LGZN01000118">
    <property type="protein sequence ID" value="KNF60108.1"/>
    <property type="molecule type" value="Genomic_DNA"/>
</dbReference>
<dbReference type="InterPro" id="IPR010982">
    <property type="entry name" value="Lambda_DNA-bd_dom_sf"/>
</dbReference>
<evidence type="ECO:0000313" key="26">
    <source>
        <dbReference type="Proteomes" id="UP000490727"/>
    </source>
</evidence>
<evidence type="ECO:0000313" key="4">
    <source>
        <dbReference type="EMBL" id="MDR6048494.1"/>
    </source>
</evidence>
<dbReference type="PANTHER" id="PTHR33516:SF2">
    <property type="entry name" value="LEXA REPRESSOR-RELATED"/>
    <property type="match status" value="1"/>
</dbReference>
<organism evidence="7 25">
    <name type="scientific">Escherichia coli</name>
    <dbReference type="NCBI Taxonomy" id="562"/>
    <lineage>
        <taxon>Bacteria</taxon>
        <taxon>Pseudomonadati</taxon>
        <taxon>Pseudomonadota</taxon>
        <taxon>Gammaproteobacteria</taxon>
        <taxon>Enterobacterales</taxon>
        <taxon>Enterobacteriaceae</taxon>
        <taxon>Escherichia</taxon>
    </lineage>
</organism>
<evidence type="ECO:0000313" key="11">
    <source>
        <dbReference type="EMBL" id="RIB42964.1"/>
    </source>
</evidence>
<dbReference type="SUPFAM" id="SSF51306">
    <property type="entry name" value="LexA/Signal peptidase"/>
    <property type="match status" value="1"/>
</dbReference>
<dbReference type="PATRIC" id="fig|562.7063.peg.4208"/>
<dbReference type="InterPro" id="IPR050077">
    <property type="entry name" value="LexA_repressor"/>
</dbReference>
<dbReference type="Proteomes" id="UP000663166">
    <property type="component" value="Chromosome"/>
</dbReference>
<evidence type="ECO:0000313" key="7">
    <source>
        <dbReference type="EMBL" id="NEN73270.1"/>
    </source>
</evidence>
<evidence type="ECO:0000259" key="1">
    <source>
        <dbReference type="PROSITE" id="PS50943"/>
    </source>
</evidence>
<evidence type="ECO:0000313" key="10">
    <source>
        <dbReference type="EMBL" id="QRZ97809.1"/>
    </source>
</evidence>
<dbReference type="EMBL" id="RNLZ01000038">
    <property type="protein sequence ID" value="MGE15528.1"/>
    <property type="molecule type" value="Genomic_DNA"/>
</dbReference>
<dbReference type="Gene3D" id="2.10.109.10">
    <property type="entry name" value="Umud Fragment, subunit A"/>
    <property type="match status" value="1"/>
</dbReference>
<dbReference type="EMBL" id="MOKI01000046">
    <property type="protein sequence ID" value="OJR52555.1"/>
    <property type="molecule type" value="Genomic_DNA"/>
</dbReference>
<evidence type="ECO:0000313" key="20">
    <source>
        <dbReference type="Proteomes" id="UP000255153"/>
    </source>
</evidence>
<evidence type="ECO:0000313" key="6">
    <source>
        <dbReference type="EMBL" id="MUM75836.1"/>
    </source>
</evidence>
<evidence type="ECO:0000313" key="24">
    <source>
        <dbReference type="Proteomes" id="UP000288459"/>
    </source>
</evidence>
<evidence type="ECO:0000313" key="8">
    <source>
        <dbReference type="EMBL" id="OJR52555.1"/>
    </source>
</evidence>
<reference evidence="5 22" key="8">
    <citation type="submission" date="2018-10" db="EMBL/GenBank/DDBJ databases">
        <authorList>
            <consortium name="NARMS: The National Antimicrobial Resistance Monitoring System"/>
        </authorList>
    </citation>
    <scope>NUCLEOTIDE SEQUENCE [LARGE SCALE GENOMIC DNA]</scope>
    <source>
        <strain evidence="5 22">CVM N17EC0060</strain>
    </source>
</reference>
<dbReference type="Proteomes" id="UP000490727">
    <property type="component" value="Unassembled WGS sequence"/>
</dbReference>
<reference evidence="7 25" key="12">
    <citation type="submission" date="2020-02" db="EMBL/GenBank/DDBJ databases">
        <authorList>
            <person name="Subbiah M."/>
            <person name="Call D."/>
        </authorList>
    </citation>
    <scope>NUCLEOTIDE SEQUENCE [LARGE SCALE GENOMIC DNA]</scope>
    <source>
        <strain evidence="7 25">8375wB1</strain>
    </source>
</reference>
<evidence type="ECO:0000313" key="16">
    <source>
        <dbReference type="Proteomes" id="UP000037564"/>
    </source>
</evidence>
<dbReference type="CDD" id="cd00093">
    <property type="entry name" value="HTH_XRE"/>
    <property type="match status" value="1"/>
</dbReference>
<dbReference type="EMBL" id="CP070393">
    <property type="protein sequence ID" value="QRZ97809.1"/>
    <property type="molecule type" value="Genomic_DNA"/>
</dbReference>
<dbReference type="InterPro" id="IPR001387">
    <property type="entry name" value="Cro/C1-type_HTH"/>
</dbReference>
<dbReference type="EMBL" id="QFSS01000244">
    <property type="protein sequence ID" value="PZZ63245.1"/>
    <property type="molecule type" value="Genomic_DNA"/>
</dbReference>
<dbReference type="InterPro" id="IPR015927">
    <property type="entry name" value="Peptidase_S24_S26A/B/C"/>
</dbReference>
<evidence type="ECO:0000313" key="19">
    <source>
        <dbReference type="Proteomes" id="UP000255057"/>
    </source>
</evidence>
<name>A0A0A6R8D9_ECOLX</name>
<evidence type="ECO:0000313" key="12">
    <source>
        <dbReference type="EMBL" id="RRD69686.1"/>
    </source>
</evidence>
<dbReference type="AlphaFoldDB" id="A0A0A6R8D9"/>
<dbReference type="Proteomes" id="UP000255153">
    <property type="component" value="Unassembled WGS sequence"/>
</dbReference>